<evidence type="ECO:0000313" key="2">
    <source>
        <dbReference type="EMBL" id="KAF6474844.1"/>
    </source>
</evidence>
<reference evidence="2 3" key="1">
    <citation type="journal article" date="2020" name="Nature">
        <title>Six reference-quality genomes reveal evolution of bat adaptations.</title>
        <authorList>
            <person name="Jebb D."/>
            <person name="Huang Z."/>
            <person name="Pippel M."/>
            <person name="Hughes G.M."/>
            <person name="Lavrichenko K."/>
            <person name="Devanna P."/>
            <person name="Winkler S."/>
            <person name="Jermiin L.S."/>
            <person name="Skirmuntt E.C."/>
            <person name="Katzourakis A."/>
            <person name="Burkitt-Gray L."/>
            <person name="Ray D.A."/>
            <person name="Sullivan K.A.M."/>
            <person name="Roscito J.G."/>
            <person name="Kirilenko B.M."/>
            <person name="Davalos L.M."/>
            <person name="Corthals A.P."/>
            <person name="Power M.L."/>
            <person name="Jones G."/>
            <person name="Ransome R.D."/>
            <person name="Dechmann D.K.N."/>
            <person name="Locatelli A.G."/>
            <person name="Puechmaille S.J."/>
            <person name="Fedrigo O."/>
            <person name="Jarvis E.D."/>
            <person name="Hiller M."/>
            <person name="Vernes S.C."/>
            <person name="Myers E.W."/>
            <person name="Teeling E.C."/>
        </authorList>
    </citation>
    <scope>NUCLEOTIDE SEQUENCE [LARGE SCALE GENOMIC DNA]</scope>
    <source>
        <strain evidence="2">MRouAeg1</strain>
        <tissue evidence="2">Muscle</tissue>
    </source>
</reference>
<sequence length="131" mass="15167">MFKVLTITKLLYLRLSLSHSDLIFYYSLFYSEATLVAFFSLNFPVPPTYPHRYSQLFPALESLYCLFPLPTMIFLQILTWVTLATPSNFCSNLIFSVEHILTLLLKNHSQLYINPAFILFSLGLIPSQHPK</sequence>
<dbReference type="EMBL" id="JACASE010000004">
    <property type="protein sequence ID" value="KAF6474844.1"/>
    <property type="molecule type" value="Genomic_DNA"/>
</dbReference>
<keyword evidence="1" id="KW-0472">Membrane</keyword>
<dbReference type="AlphaFoldDB" id="A0A7J8HR66"/>
<keyword evidence="3" id="KW-1185">Reference proteome</keyword>
<gene>
    <name evidence="2" type="ORF">HJG63_010977</name>
</gene>
<feature type="transmembrane region" description="Helical" evidence="1">
    <location>
        <begin position="23"/>
        <end position="43"/>
    </location>
</feature>
<proteinExistence type="predicted"/>
<accession>A0A7J8HR66</accession>
<organism evidence="2 3">
    <name type="scientific">Rousettus aegyptiacus</name>
    <name type="common">Egyptian fruit bat</name>
    <name type="synonym">Pteropus aegyptiacus</name>
    <dbReference type="NCBI Taxonomy" id="9407"/>
    <lineage>
        <taxon>Eukaryota</taxon>
        <taxon>Metazoa</taxon>
        <taxon>Chordata</taxon>
        <taxon>Craniata</taxon>
        <taxon>Vertebrata</taxon>
        <taxon>Euteleostomi</taxon>
        <taxon>Mammalia</taxon>
        <taxon>Eutheria</taxon>
        <taxon>Laurasiatheria</taxon>
        <taxon>Chiroptera</taxon>
        <taxon>Yinpterochiroptera</taxon>
        <taxon>Pteropodoidea</taxon>
        <taxon>Pteropodidae</taxon>
        <taxon>Rousettinae</taxon>
        <taxon>Rousettus</taxon>
    </lineage>
</organism>
<protein>
    <submittedName>
        <fullName evidence="2">Uncharacterized protein</fullName>
    </submittedName>
</protein>
<feature type="transmembrane region" description="Helical" evidence="1">
    <location>
        <begin position="63"/>
        <end position="83"/>
    </location>
</feature>
<comment type="caution">
    <text evidence="2">The sequence shown here is derived from an EMBL/GenBank/DDBJ whole genome shotgun (WGS) entry which is preliminary data.</text>
</comment>
<evidence type="ECO:0000256" key="1">
    <source>
        <dbReference type="SAM" id="Phobius"/>
    </source>
</evidence>
<evidence type="ECO:0000313" key="3">
    <source>
        <dbReference type="Proteomes" id="UP000593571"/>
    </source>
</evidence>
<keyword evidence="1" id="KW-0812">Transmembrane</keyword>
<keyword evidence="1" id="KW-1133">Transmembrane helix</keyword>
<dbReference type="Proteomes" id="UP000593571">
    <property type="component" value="Unassembled WGS sequence"/>
</dbReference>
<name>A0A7J8HR66_ROUAE</name>